<dbReference type="PANTHER" id="PTHR45989">
    <property type="entry name" value="TRANSLATION INITIATION FACTOR EIF-2B SUBUNIT GAMMA"/>
    <property type="match status" value="1"/>
</dbReference>
<dbReference type="Proteomes" id="UP000288859">
    <property type="component" value="Unassembled WGS sequence"/>
</dbReference>
<dbReference type="SUPFAM" id="SSF53448">
    <property type="entry name" value="Nucleotide-diphospho-sugar transferases"/>
    <property type="match status" value="1"/>
</dbReference>
<evidence type="ECO:0000313" key="12">
    <source>
        <dbReference type="Proteomes" id="UP000288859"/>
    </source>
</evidence>
<dbReference type="InterPro" id="IPR029044">
    <property type="entry name" value="Nucleotide-diphossugar_trans"/>
</dbReference>
<dbReference type="EMBL" id="NAJM01000040">
    <property type="protein sequence ID" value="RVX68234.1"/>
    <property type="molecule type" value="Genomic_DNA"/>
</dbReference>
<feature type="region of interest" description="Disordered" evidence="9">
    <location>
        <begin position="348"/>
        <end position="369"/>
    </location>
</feature>
<dbReference type="Gene3D" id="3.90.550.10">
    <property type="entry name" value="Spore Coat Polysaccharide Biosynthesis Protein SpsA, Chain A"/>
    <property type="match status" value="1"/>
</dbReference>
<dbReference type="CDD" id="cd04652">
    <property type="entry name" value="LbH_eIF2B_gamma_C"/>
    <property type="match status" value="1"/>
</dbReference>
<proteinExistence type="inferred from homology"/>
<evidence type="ECO:0000256" key="4">
    <source>
        <dbReference type="ARBA" id="ARBA00022540"/>
    </source>
</evidence>
<name>A0A438MX10_EXOME</name>
<keyword evidence="5" id="KW-0648">Protein biosynthesis</keyword>
<dbReference type="Gene3D" id="2.160.10.10">
    <property type="entry name" value="Hexapeptide repeat proteins"/>
    <property type="match status" value="1"/>
</dbReference>
<dbReference type="AlphaFoldDB" id="A0A438MX10"/>
<comment type="subcellular location">
    <subcellularLocation>
        <location evidence="1">Cytoplasm</location>
        <location evidence="1">Cytosol</location>
    </subcellularLocation>
</comment>
<dbReference type="InterPro" id="IPR051960">
    <property type="entry name" value="eIF2B_gamma"/>
</dbReference>
<dbReference type="GO" id="GO:0003743">
    <property type="term" value="F:translation initiation factor activity"/>
    <property type="evidence" value="ECO:0007669"/>
    <property type="project" value="UniProtKB-KW"/>
</dbReference>
<dbReference type="InterPro" id="IPR056729">
    <property type="entry name" value="GMPPB_C"/>
</dbReference>
<dbReference type="VEuPathDB" id="FungiDB:PV10_00857"/>
<dbReference type="SUPFAM" id="SSF51161">
    <property type="entry name" value="Trimeric LpxA-like enzymes"/>
    <property type="match status" value="1"/>
</dbReference>
<dbReference type="Pfam" id="PF25087">
    <property type="entry name" value="GMPPB_C"/>
    <property type="match status" value="1"/>
</dbReference>
<protein>
    <recommendedName>
        <fullName evidence="6">Translation initiation factor eIF2B subunit gamma</fullName>
    </recommendedName>
    <alternativeName>
        <fullName evidence="7">eIF2B GDP-GTP exchange factor subunit gamma</fullName>
    </alternativeName>
</protein>
<evidence type="ECO:0000256" key="1">
    <source>
        <dbReference type="ARBA" id="ARBA00004514"/>
    </source>
</evidence>
<dbReference type="GO" id="GO:0005085">
    <property type="term" value="F:guanyl-nucleotide exchange factor activity"/>
    <property type="evidence" value="ECO:0007669"/>
    <property type="project" value="TreeGrafter"/>
</dbReference>
<dbReference type="GO" id="GO:0005851">
    <property type="term" value="C:eukaryotic translation initiation factor 2B complex"/>
    <property type="evidence" value="ECO:0007669"/>
    <property type="project" value="TreeGrafter"/>
</dbReference>
<evidence type="ECO:0000256" key="2">
    <source>
        <dbReference type="ARBA" id="ARBA00007878"/>
    </source>
</evidence>
<feature type="region of interest" description="Disordered" evidence="9">
    <location>
        <begin position="765"/>
        <end position="787"/>
    </location>
</feature>
<evidence type="ECO:0000256" key="6">
    <source>
        <dbReference type="ARBA" id="ARBA00044196"/>
    </source>
</evidence>
<evidence type="ECO:0000256" key="9">
    <source>
        <dbReference type="SAM" id="MobiDB-lite"/>
    </source>
</evidence>
<comment type="similarity">
    <text evidence="2">Belongs to the eIF-2B gamma/epsilon subunits family.</text>
</comment>
<gene>
    <name evidence="11" type="ORF">B0A52_08743</name>
</gene>
<accession>A0A438MX10</accession>
<evidence type="ECO:0000256" key="3">
    <source>
        <dbReference type="ARBA" id="ARBA00022490"/>
    </source>
</evidence>
<dbReference type="InterPro" id="IPR011004">
    <property type="entry name" value="Trimer_LpxA-like_sf"/>
</dbReference>
<dbReference type="GO" id="GO:0005829">
    <property type="term" value="C:cytosol"/>
    <property type="evidence" value="ECO:0007669"/>
    <property type="project" value="UniProtKB-SubCell"/>
</dbReference>
<dbReference type="GO" id="GO:0002183">
    <property type="term" value="P:cytoplasmic translational initiation"/>
    <property type="evidence" value="ECO:0007669"/>
    <property type="project" value="TreeGrafter"/>
</dbReference>
<organism evidence="11 12">
    <name type="scientific">Exophiala mesophila</name>
    <name type="common">Black yeast-like fungus</name>
    <dbReference type="NCBI Taxonomy" id="212818"/>
    <lineage>
        <taxon>Eukaryota</taxon>
        <taxon>Fungi</taxon>
        <taxon>Dikarya</taxon>
        <taxon>Ascomycota</taxon>
        <taxon>Pezizomycotina</taxon>
        <taxon>Eurotiomycetes</taxon>
        <taxon>Chaetothyriomycetidae</taxon>
        <taxon>Chaetothyriales</taxon>
        <taxon>Herpotrichiellaceae</taxon>
        <taxon>Exophiala</taxon>
    </lineage>
</organism>
<evidence type="ECO:0000259" key="10">
    <source>
        <dbReference type="Pfam" id="PF25087"/>
    </source>
</evidence>
<dbReference type="OrthoDB" id="10250549at2759"/>
<reference evidence="11 12" key="1">
    <citation type="submission" date="2017-03" db="EMBL/GenBank/DDBJ databases">
        <title>Genomes of endolithic fungi from Antarctica.</title>
        <authorList>
            <person name="Coleine C."/>
            <person name="Masonjones S."/>
            <person name="Stajich J.E."/>
        </authorList>
    </citation>
    <scope>NUCLEOTIDE SEQUENCE [LARGE SCALE GENOMIC DNA]</scope>
    <source>
        <strain evidence="11 12">CCFEE 6314</strain>
    </source>
</reference>
<sequence>MKSWLAYLFTLVYSVVASIFPPTRLRRLRSRSAAKKSGRLVLTSNARDEQKNTSSAYMQQRFTNQAQSSISLLGDVDGIDSLANDLQQIQETGRVASVGLRSSLNPRIQFLRLSSIVRGRVGVLGATPPYQPAAPSLYRPLSLDQDFEDPLPTGPRAASPLRNIACSVLPIPRSYDSSPHLAIKYSTNSDSVPKPATAKMPQTGFQALILCGPGIGLSSFTSVPAEFPKALVEVANRPVIWYVLDWCYRMGVTDITLITPPTAKDPIAAALAQNPYLTSLPSPSPDLLAPKELEFETATAQLLRLPEVQAAIKSDFLLLPCDLVCDIPGESFLETYLTRLDALGGLGRSSNSTLDAPRGELSSQGADPRGRRGGLSIWYNTVDREESVKGEECDFMCTAKLDPTHDLPLSKSQAVLRQGALRKLVWTMPMSELWEQTESDKSWKIRHSLLRRHGAIKCLTKYRDSHIYFFPFWVKEFAKLNEDFESVSEDLVGTWAKAEWRKPAYRARVGARKLFDTGTTQETLNLHAHDRPVEEDIDLLSLSSTQISDYKQKAEPIQQRTARLASRVHADPEDSILSPDQDHQLENGPVPDIPPILSYILPSAPDAPLVRRVDNTPLILSVSMSLAKIPSIEESTAGRLPVSPFAHQAKVHPTVTVAPRVTISRADTLIDSNSTIATQCVIKSSVIGASVAIGTGTRITGCVIMAGATIGDKCVLTNTVVGKKAKIGSKSTLQNCEVQDGNAVADGSEGKGEKYLIGGLEDEVHEGEGFGYDDEGSDDGNDASSVD</sequence>
<comment type="subunit">
    <text evidence="8">Component of the translation initiation factor 2B (eIF2B) complex which is a heterodecamer of two sets of five different subunits: alpha, beta, gamma, delta and epsilon. Subunits alpha, beta and delta comprise a regulatory subcomplex and subunits epsilon and gamma comprise a catalytic subcomplex. Within the complex, the hexameric regulatory complex resides at the center, with the two heterodimeric catalytic subcomplexes bound on opposite sides.</text>
</comment>
<dbReference type="PANTHER" id="PTHR45989:SF1">
    <property type="entry name" value="TRANSLATION INITIATION FACTOR EIF-2B SUBUNIT GAMMA"/>
    <property type="match status" value="1"/>
</dbReference>
<evidence type="ECO:0000256" key="7">
    <source>
        <dbReference type="ARBA" id="ARBA00044229"/>
    </source>
</evidence>
<feature type="domain" description="Mannose-1-phosphate guanyltransferase C-terminal" evidence="10">
    <location>
        <begin position="667"/>
        <end position="738"/>
    </location>
</feature>
<keyword evidence="3" id="KW-0963">Cytoplasm</keyword>
<comment type="caution">
    <text evidence="11">The sequence shown here is derived from an EMBL/GenBank/DDBJ whole genome shotgun (WGS) entry which is preliminary data.</text>
</comment>
<feature type="compositionally biased region" description="Acidic residues" evidence="9">
    <location>
        <begin position="765"/>
        <end position="781"/>
    </location>
</feature>
<evidence type="ECO:0000256" key="8">
    <source>
        <dbReference type="ARBA" id="ARBA00046432"/>
    </source>
</evidence>
<evidence type="ECO:0000256" key="5">
    <source>
        <dbReference type="ARBA" id="ARBA00022917"/>
    </source>
</evidence>
<keyword evidence="4" id="KW-0396">Initiation factor</keyword>
<evidence type="ECO:0000313" key="11">
    <source>
        <dbReference type="EMBL" id="RVX68234.1"/>
    </source>
</evidence>